<protein>
    <submittedName>
        <fullName evidence="2">Uncharacterized protein</fullName>
    </submittedName>
</protein>
<evidence type="ECO:0000313" key="2">
    <source>
        <dbReference type="EMBL" id="KAK0621604.1"/>
    </source>
</evidence>
<gene>
    <name evidence="2" type="ORF">B0T17DRAFT_296653</name>
</gene>
<proteinExistence type="predicted"/>
<reference evidence="2" key="1">
    <citation type="submission" date="2023-06" db="EMBL/GenBank/DDBJ databases">
        <title>Genome-scale phylogeny and comparative genomics of the fungal order Sordariales.</title>
        <authorList>
            <consortium name="Lawrence Berkeley National Laboratory"/>
            <person name="Hensen N."/>
            <person name="Bonometti L."/>
            <person name="Westerberg I."/>
            <person name="Brannstrom I.O."/>
            <person name="Guillou S."/>
            <person name="Cros-Aarteil S."/>
            <person name="Calhoun S."/>
            <person name="Haridas S."/>
            <person name="Kuo A."/>
            <person name="Mondo S."/>
            <person name="Pangilinan J."/>
            <person name="Riley R."/>
            <person name="LaButti K."/>
            <person name="Andreopoulos B."/>
            <person name="Lipzen A."/>
            <person name="Chen C."/>
            <person name="Yanf M."/>
            <person name="Daum C."/>
            <person name="Ng V."/>
            <person name="Clum A."/>
            <person name="Steindorff A."/>
            <person name="Ohm R."/>
            <person name="Martin F."/>
            <person name="Silar P."/>
            <person name="Natvig D."/>
            <person name="Lalanne C."/>
            <person name="Gautier V."/>
            <person name="Ament-velasquez S.L."/>
            <person name="Kruys A."/>
            <person name="Hutchinson M.I."/>
            <person name="Powell A.J."/>
            <person name="Barry K."/>
            <person name="Miller A.N."/>
            <person name="Grigoriev I.V."/>
            <person name="Debuchy R."/>
            <person name="Gladieux P."/>
            <person name="Thoren M.H."/>
            <person name="Johannesson H."/>
        </authorList>
    </citation>
    <scope>NUCLEOTIDE SEQUENCE</scope>
    <source>
        <strain evidence="2">SMH3391-2</strain>
    </source>
</reference>
<dbReference type="EMBL" id="JAULSR010000004">
    <property type="protein sequence ID" value="KAK0621604.1"/>
    <property type="molecule type" value="Genomic_DNA"/>
</dbReference>
<feature type="compositionally biased region" description="Low complexity" evidence="1">
    <location>
        <begin position="853"/>
        <end position="871"/>
    </location>
</feature>
<accession>A0AA40C1S2</accession>
<evidence type="ECO:0000313" key="3">
    <source>
        <dbReference type="Proteomes" id="UP001174934"/>
    </source>
</evidence>
<feature type="region of interest" description="Disordered" evidence="1">
    <location>
        <begin position="838"/>
        <end position="901"/>
    </location>
</feature>
<organism evidence="2 3">
    <name type="scientific">Bombardia bombarda</name>
    <dbReference type="NCBI Taxonomy" id="252184"/>
    <lineage>
        <taxon>Eukaryota</taxon>
        <taxon>Fungi</taxon>
        <taxon>Dikarya</taxon>
        <taxon>Ascomycota</taxon>
        <taxon>Pezizomycotina</taxon>
        <taxon>Sordariomycetes</taxon>
        <taxon>Sordariomycetidae</taxon>
        <taxon>Sordariales</taxon>
        <taxon>Lasiosphaeriaceae</taxon>
        <taxon>Bombardia</taxon>
    </lineage>
</organism>
<feature type="compositionally biased region" description="Basic and acidic residues" evidence="1">
    <location>
        <begin position="885"/>
        <end position="894"/>
    </location>
</feature>
<dbReference type="AlphaFoldDB" id="A0AA40C1S2"/>
<feature type="compositionally biased region" description="Pro residues" evidence="1">
    <location>
        <begin position="285"/>
        <end position="295"/>
    </location>
</feature>
<comment type="caution">
    <text evidence="2">The sequence shown here is derived from an EMBL/GenBank/DDBJ whole genome shotgun (WGS) entry which is preliminary data.</text>
</comment>
<name>A0AA40C1S2_9PEZI</name>
<feature type="region of interest" description="Disordered" evidence="1">
    <location>
        <begin position="963"/>
        <end position="991"/>
    </location>
</feature>
<keyword evidence="3" id="KW-1185">Reference proteome</keyword>
<feature type="compositionally biased region" description="Polar residues" evidence="1">
    <location>
        <begin position="872"/>
        <end position="883"/>
    </location>
</feature>
<dbReference type="Proteomes" id="UP001174934">
    <property type="component" value="Unassembled WGS sequence"/>
</dbReference>
<sequence>MSTRVPARLSSHCLACMCPRSSRLVISSKERAVESYHEYRTQQTDQEDCARHRFIVWAAVKRNSSPRMTAEDRLKCPLHRCRQRFLNHEAMLSHLSACIYLPSGEYYCYDHMRVERFDDIKCKRCLGHPSKRRKMLSMAKNFFHSLGQKSKKGSGMEIDVEDASMMPPPPYHSLSSFNGGNPTELSSNEIVEIDSVEVTAGFPTVSSHDGGLVNPQDLVAPVLPSLPELDSAVPSNDLFMEWQPTPIITTPSFPFTRQEDGEAQSLGPRPTLQVNTYGLQGRPNAPKPVLRPAPVVPRSKGLSPSSSVRSTASTDTNASTVSTGSSMISPVSNWSGAWSMGSGLNTTLTSPVDGLLAEDPFADAINTYNNAGHDSLFNHCSELPAELPADFPTDFVPQFPADFTTDFTTAFASSKTVDDATSDTLFPFDLQPLINFSYPTDLVLTDNPTTLTNAEEPEEHETDPPCSETTLLASTAWDALSEHIFSSNVKIQDIRENPLAPQLNSMSLRTIATAGIRTLSTLVNGGQPSSATDTICFIHLVYAFSLALHEQGASNISKDLFLQALSYVHSLPQEDRLTYTQLAREIWQPPDITQREIETYFSFKSSRNPSQILKGKFPETACGDADILLDTARNFLDELEISMLLGRISDSAAIQKSGLYNKHIEDTNPVAAVHQAFSITVTYVFSMLSQDFSDQGFKDRLNEILQRVSDGTISSVRRVEIEVLHAGKRCMSPATFFDEFVTKVRNLCDPIYQQHDAAGTSRRNVYHNFGIELFENLIPEFDQPVGNIPDSLLDEPEDMEEFIQRYTSDLTSSIASSVFEIPSPASLSSIATGFQISGIKTTPSAPPPPPLPNVTSSSSSSSSAMSSPMTSGGQRAQAAQSEDTTSDHEQEHDQAGGGPRVEADSCCDICGYRPKGDPQWFKGSMAKHKKLQHSAAPPKIYKCPYPGCSSQYKNRPDNLRQHQIDKNHWGAGEEANTRRPSKRKKVAMEDE</sequence>
<feature type="compositionally biased region" description="Polar residues" evidence="1">
    <location>
        <begin position="317"/>
        <end position="326"/>
    </location>
</feature>
<evidence type="ECO:0000256" key="1">
    <source>
        <dbReference type="SAM" id="MobiDB-lite"/>
    </source>
</evidence>
<feature type="compositionally biased region" description="Low complexity" evidence="1">
    <location>
        <begin position="303"/>
        <end position="316"/>
    </location>
</feature>
<feature type="region of interest" description="Disordered" evidence="1">
    <location>
        <begin position="281"/>
        <end position="326"/>
    </location>
</feature>